<sequence length="858" mass="95851">MLHYIENGGSRDARLREIRDTIENSRLFDPAWYLERYPDVAEGPLEPLEHFVLHGAKDFRDPSPLFHSRCYAAKHAGDADAAANPLLHYIENGGSRDARLREIRDTIEKSRLFDPAWYLERYPDVAEGPLEPLEHFVLHGAKDFRDPSPLFHSRCYAAKHAGDADAAANPLLHYIEGGGSRDACLQEIRATIEKSELFDPIWYLERYPDVAGGRMDPLEHFVLHGGKGLRDPSLLFHARDYAAKHAGEPEAVANPLLHYIENGGSRNARLREIRDTIEKSELFDPNWYLERYPDVAGGHMDPLEHFVLHGGKELRDPSLWFHARDYAAKHAGEPEAAANPLLHYIENGGSRDARLREIRNTIEQSQLFDPVWYLENYPDAASEDLDPLGHYIRVGAGELRDPNRRFSARRYAASNVADPYARANPLLHFIERGGPSPNNAVAIKFLSGVAHLDPDLANLERSVLTLPFSNRLPRNDSVSEAWKRLFATLDRPFDRIIFVPSPRLGEADRAAAHAANALVALYGADSFLVVVTDGSGAGAADGFVDGSQIRDLSECDRNLSLSDRVELISWLIRALKPKSVLNVNSEACWELFKYKGAAISTFCELYAAVSFGDCDKGYGGIGFVNGYLRNALRHLKQVYADNEHIVGELRSKFAIPPTLLDRFKVINPTCPETTALAYEEPPVGRRFPVLTVGRLCERANVEFLVELAKLDQNLYYEFYGLGKPAYLKTLTEAACSNENFAVKGSCANNNDLPAGKFGAFLYVASCCGSPDALFAAAKAGLPIIASDVGGIGELVDEDTGWLIEDARNPAAYLEALREIRNNPEKVRKRLLKMRERLDLRHTWTFYLNECSVKPSFLS</sequence>
<dbReference type="RefSeq" id="WP_243067734.1">
    <property type="nucleotide sequence ID" value="NZ_JAIVFP010000001.1"/>
</dbReference>
<dbReference type="Gene3D" id="3.40.50.2000">
    <property type="entry name" value="Glycogen Phosphorylase B"/>
    <property type="match status" value="1"/>
</dbReference>
<dbReference type="EMBL" id="JAIVFP010000001">
    <property type="protein sequence ID" value="MCI4683804.1"/>
    <property type="molecule type" value="Genomic_DNA"/>
</dbReference>
<evidence type="ECO:0000259" key="1">
    <source>
        <dbReference type="Pfam" id="PF00534"/>
    </source>
</evidence>
<keyword evidence="3" id="KW-1185">Reference proteome</keyword>
<evidence type="ECO:0000313" key="2">
    <source>
        <dbReference type="EMBL" id="MCI4683804.1"/>
    </source>
</evidence>
<dbReference type="EC" id="2.4.-.-" evidence="2"/>
<accession>A0ABS9Z811</accession>
<organism evidence="2 3">
    <name type="scientific">Candidatus Rhodoblastus alkanivorans</name>
    <dbReference type="NCBI Taxonomy" id="2954117"/>
    <lineage>
        <taxon>Bacteria</taxon>
        <taxon>Pseudomonadati</taxon>
        <taxon>Pseudomonadota</taxon>
        <taxon>Alphaproteobacteria</taxon>
        <taxon>Hyphomicrobiales</taxon>
        <taxon>Rhodoblastaceae</taxon>
        <taxon>Rhodoblastus</taxon>
    </lineage>
</organism>
<protein>
    <submittedName>
        <fullName evidence="2">Glycosyltransferase</fullName>
        <ecNumber evidence="2">2.4.-.-</ecNumber>
    </submittedName>
</protein>
<dbReference type="SUPFAM" id="SSF53756">
    <property type="entry name" value="UDP-Glycosyltransferase/glycogen phosphorylase"/>
    <property type="match status" value="1"/>
</dbReference>
<dbReference type="InterPro" id="IPR001296">
    <property type="entry name" value="Glyco_trans_1"/>
</dbReference>
<name>A0ABS9Z811_9HYPH</name>
<keyword evidence="2" id="KW-0328">Glycosyltransferase</keyword>
<dbReference type="Pfam" id="PF00534">
    <property type="entry name" value="Glycos_transf_1"/>
    <property type="match status" value="1"/>
</dbReference>
<evidence type="ECO:0000313" key="3">
    <source>
        <dbReference type="Proteomes" id="UP001139104"/>
    </source>
</evidence>
<keyword evidence="2" id="KW-0808">Transferase</keyword>
<gene>
    <name evidence="2" type="ORF">K2U94_13700</name>
</gene>
<reference evidence="2" key="1">
    <citation type="journal article" date="2022" name="ISME J.">
        <title>Identification of active gaseous-alkane degraders at natural gas seeps.</title>
        <authorList>
            <person name="Farhan Ul Haque M."/>
            <person name="Hernandez M."/>
            <person name="Crombie A.T."/>
            <person name="Murrell J.C."/>
        </authorList>
    </citation>
    <scope>NUCLEOTIDE SEQUENCE</scope>
    <source>
        <strain evidence="2">PC2</strain>
    </source>
</reference>
<dbReference type="Proteomes" id="UP001139104">
    <property type="component" value="Unassembled WGS sequence"/>
</dbReference>
<proteinExistence type="predicted"/>
<comment type="caution">
    <text evidence="2">The sequence shown here is derived from an EMBL/GenBank/DDBJ whole genome shotgun (WGS) entry which is preliminary data.</text>
</comment>
<dbReference type="GO" id="GO:0016757">
    <property type="term" value="F:glycosyltransferase activity"/>
    <property type="evidence" value="ECO:0007669"/>
    <property type="project" value="UniProtKB-KW"/>
</dbReference>
<feature type="domain" description="Glycosyl transferase family 1" evidence="1">
    <location>
        <begin position="689"/>
        <end position="828"/>
    </location>
</feature>